<feature type="non-terminal residue" evidence="1">
    <location>
        <position position="67"/>
    </location>
</feature>
<evidence type="ECO:0000313" key="2">
    <source>
        <dbReference type="Proteomes" id="UP000265520"/>
    </source>
</evidence>
<evidence type="ECO:0000313" key="1">
    <source>
        <dbReference type="EMBL" id="MCI36594.1"/>
    </source>
</evidence>
<name>A0A392RKM0_9FABA</name>
<comment type="caution">
    <text evidence="1">The sequence shown here is derived from an EMBL/GenBank/DDBJ whole genome shotgun (WGS) entry which is preliminary data.</text>
</comment>
<dbReference type="PANTHER" id="PTHR47074:SF11">
    <property type="entry name" value="REVERSE TRANSCRIPTASE-LIKE PROTEIN"/>
    <property type="match status" value="1"/>
</dbReference>
<reference evidence="1 2" key="1">
    <citation type="journal article" date="2018" name="Front. Plant Sci.">
        <title>Red Clover (Trifolium pratense) and Zigzag Clover (T. medium) - A Picture of Genomic Similarities and Differences.</title>
        <authorList>
            <person name="Dluhosova J."/>
            <person name="Istvanek J."/>
            <person name="Nedelnik J."/>
            <person name="Repkova J."/>
        </authorList>
    </citation>
    <scope>NUCLEOTIDE SEQUENCE [LARGE SCALE GENOMIC DNA]</scope>
    <source>
        <strain evidence="2">cv. 10/8</strain>
        <tissue evidence="1">Leaf</tissue>
    </source>
</reference>
<organism evidence="1 2">
    <name type="scientific">Trifolium medium</name>
    <dbReference type="NCBI Taxonomy" id="97028"/>
    <lineage>
        <taxon>Eukaryota</taxon>
        <taxon>Viridiplantae</taxon>
        <taxon>Streptophyta</taxon>
        <taxon>Embryophyta</taxon>
        <taxon>Tracheophyta</taxon>
        <taxon>Spermatophyta</taxon>
        <taxon>Magnoliopsida</taxon>
        <taxon>eudicotyledons</taxon>
        <taxon>Gunneridae</taxon>
        <taxon>Pentapetalae</taxon>
        <taxon>rosids</taxon>
        <taxon>fabids</taxon>
        <taxon>Fabales</taxon>
        <taxon>Fabaceae</taxon>
        <taxon>Papilionoideae</taxon>
        <taxon>50 kb inversion clade</taxon>
        <taxon>NPAAA clade</taxon>
        <taxon>Hologalegina</taxon>
        <taxon>IRL clade</taxon>
        <taxon>Trifolieae</taxon>
        <taxon>Trifolium</taxon>
    </lineage>
</organism>
<dbReference type="PANTHER" id="PTHR47074">
    <property type="entry name" value="BNAC02G40300D PROTEIN"/>
    <property type="match status" value="1"/>
</dbReference>
<dbReference type="AlphaFoldDB" id="A0A392RKM0"/>
<dbReference type="Proteomes" id="UP000265520">
    <property type="component" value="Unassembled WGS sequence"/>
</dbReference>
<accession>A0A392RKM0</accession>
<sequence length="67" mass="7388">MRRHNNSWSPPPKDVLKLNVDAHSLGDGHWGLGLVLRREDGSCVGAKTWVQKGTNNVMLAEAMGLHE</sequence>
<dbReference type="EMBL" id="LXQA010235384">
    <property type="protein sequence ID" value="MCI36594.1"/>
    <property type="molecule type" value="Genomic_DNA"/>
</dbReference>
<keyword evidence="2" id="KW-1185">Reference proteome</keyword>
<evidence type="ECO:0008006" key="3">
    <source>
        <dbReference type="Google" id="ProtNLM"/>
    </source>
</evidence>
<dbReference type="InterPro" id="IPR052929">
    <property type="entry name" value="RNase_H-like_EbsB-rel"/>
</dbReference>
<protein>
    <recommendedName>
        <fullName evidence="3">RNase H type-1 domain-containing protein</fullName>
    </recommendedName>
</protein>
<proteinExistence type="predicted"/>